<dbReference type="SFLD" id="SFLDF00010">
    <property type="entry name" value="dipeptide_epimerase"/>
    <property type="match status" value="1"/>
</dbReference>
<dbReference type="SUPFAM" id="SSF54826">
    <property type="entry name" value="Enolase N-terminal domain-like"/>
    <property type="match status" value="1"/>
</dbReference>
<evidence type="ECO:0000256" key="7">
    <source>
        <dbReference type="RuleBase" id="RU366006"/>
    </source>
</evidence>
<dbReference type="SMART" id="SM00922">
    <property type="entry name" value="MR_MLE"/>
    <property type="match status" value="1"/>
</dbReference>
<comment type="cofactor">
    <cofactor evidence="6 7">
        <name>Mg(2+)</name>
        <dbReference type="ChEBI" id="CHEBI:18420"/>
    </cofactor>
    <text evidence="6 7">Binds 1 Mg(2+) ion per subunit.</text>
</comment>
<dbReference type="EC" id="5.1.1.-" evidence="7"/>
<feature type="binding site" evidence="6">
    <location>
        <position position="224"/>
    </location>
    <ligand>
        <name>Mg(2+)</name>
        <dbReference type="ChEBI" id="CHEBI:18420"/>
    </ligand>
</feature>
<gene>
    <name evidence="9" type="ORF">GGD88_000788</name>
</gene>
<protein>
    <recommendedName>
        <fullName evidence="7">Dipeptide epimerase</fullName>
        <ecNumber evidence="7">5.1.1.-</ecNumber>
    </recommendedName>
</protein>
<sequence length="327" mass="34018">MPELTVAIERWPIAGGFTIARGTRTEAVVVVATLTDGAIVGRGEAVPYARYGETVDGVVADIEGLRAHLAAGLDRRAVHDRMPAGAARNALDAALWDLEAKRTGRRVWDLAGVAPPPAALVTAETLSIAAPEAMAEKARALADRPLLKVKVGAEDPLARIAAVRAGAPESALIVDANEAWTPDQLRALLPELARLRVDLLEQPLPADRDGALAGLESPVTLCADESAHVSADVPRLAALYGAVNVKLDKTGGLTEALDMVAAARAHGLRVMVGCMVGTSLAMAPATVVAGAADFVDLDGPVLLARDRDPGIAYHRGRMEPPPAALWG</sequence>
<feature type="active site" description="Proton acceptor; specific for (R)-substrate epimerization" evidence="5">
    <location>
        <position position="150"/>
    </location>
</feature>
<evidence type="ECO:0000256" key="5">
    <source>
        <dbReference type="PIRSR" id="PIRSR634603-1"/>
    </source>
</evidence>
<dbReference type="SUPFAM" id="SSF51604">
    <property type="entry name" value="Enolase C-terminal domain-like"/>
    <property type="match status" value="1"/>
</dbReference>
<dbReference type="GO" id="GO:0009063">
    <property type="term" value="P:amino acid catabolic process"/>
    <property type="evidence" value="ECO:0007669"/>
    <property type="project" value="InterPro"/>
</dbReference>
<dbReference type="GO" id="GO:0000287">
    <property type="term" value="F:magnesium ion binding"/>
    <property type="evidence" value="ECO:0007669"/>
    <property type="project" value="UniProtKB-ARBA"/>
</dbReference>
<proteinExistence type="inferred from homology"/>
<dbReference type="InterPro" id="IPR018110">
    <property type="entry name" value="Mandel_Rmase/mucon_lact_enz_CS"/>
</dbReference>
<organism evidence="9 10">
    <name type="scientific">Roseospira goensis</name>
    <dbReference type="NCBI Taxonomy" id="391922"/>
    <lineage>
        <taxon>Bacteria</taxon>
        <taxon>Pseudomonadati</taxon>
        <taxon>Pseudomonadota</taxon>
        <taxon>Alphaproteobacteria</taxon>
        <taxon>Rhodospirillales</taxon>
        <taxon>Rhodospirillaceae</taxon>
        <taxon>Roseospira</taxon>
    </lineage>
</organism>
<keyword evidence="10" id="KW-1185">Reference proteome</keyword>
<evidence type="ECO:0000313" key="10">
    <source>
        <dbReference type="Proteomes" id="UP000555728"/>
    </source>
</evidence>
<keyword evidence="3 6" id="KW-0460">Magnesium</keyword>
<dbReference type="PANTHER" id="PTHR48080:SF3">
    <property type="entry name" value="ENOLASE SUPERFAMILY MEMBER DDB_G0284701"/>
    <property type="match status" value="1"/>
</dbReference>
<dbReference type="InterPro" id="IPR036849">
    <property type="entry name" value="Enolase-like_C_sf"/>
</dbReference>
<keyword evidence="4 7" id="KW-0413">Isomerase</keyword>
<feature type="active site" description="Proton acceptor; specific for (S)-substrate epimerization" evidence="5">
    <location>
        <position position="246"/>
    </location>
</feature>
<dbReference type="Gene3D" id="3.20.20.120">
    <property type="entry name" value="Enolase-like C-terminal domain"/>
    <property type="match status" value="1"/>
</dbReference>
<dbReference type="InterPro" id="IPR029065">
    <property type="entry name" value="Enolase_C-like"/>
</dbReference>
<feature type="binding site" evidence="6">
    <location>
        <position position="175"/>
    </location>
    <ligand>
        <name>Mg(2+)</name>
        <dbReference type="ChEBI" id="CHEBI:18420"/>
    </ligand>
</feature>
<evidence type="ECO:0000256" key="4">
    <source>
        <dbReference type="ARBA" id="ARBA00023235"/>
    </source>
</evidence>
<dbReference type="PROSITE" id="PS00909">
    <property type="entry name" value="MR_MLE_2"/>
    <property type="match status" value="1"/>
</dbReference>
<comment type="caution">
    <text evidence="9">The sequence shown here is derived from an EMBL/GenBank/DDBJ whole genome shotgun (WGS) entry which is preliminary data.</text>
</comment>
<evidence type="ECO:0000256" key="6">
    <source>
        <dbReference type="PIRSR" id="PIRSR634603-3"/>
    </source>
</evidence>
<evidence type="ECO:0000313" key="9">
    <source>
        <dbReference type="EMBL" id="MBB4285074.1"/>
    </source>
</evidence>
<dbReference type="InterPro" id="IPR013342">
    <property type="entry name" value="Mandelate_racemase_C"/>
</dbReference>
<dbReference type="Pfam" id="PF13378">
    <property type="entry name" value="MR_MLE_C"/>
    <property type="match status" value="1"/>
</dbReference>
<feature type="domain" description="Mandelate racemase/muconate lactonizing enzyme C-terminal" evidence="8">
    <location>
        <begin position="131"/>
        <end position="222"/>
    </location>
</feature>
<dbReference type="InterPro" id="IPR034593">
    <property type="entry name" value="DgoD-like"/>
</dbReference>
<dbReference type="InterPro" id="IPR013341">
    <property type="entry name" value="Mandelate_racemase_N_dom"/>
</dbReference>
<feature type="binding site" evidence="6">
    <location>
        <position position="201"/>
    </location>
    <ligand>
        <name>Mg(2+)</name>
        <dbReference type="ChEBI" id="CHEBI:18420"/>
    </ligand>
</feature>
<dbReference type="RefSeq" id="WP_184431913.1">
    <property type="nucleotide sequence ID" value="NZ_JACIGI010000004.1"/>
</dbReference>
<dbReference type="Pfam" id="PF02746">
    <property type="entry name" value="MR_MLE_N"/>
    <property type="match status" value="1"/>
</dbReference>
<comment type="similarity">
    <text evidence="1 7">Belongs to the mandelate racemase/muconate lactonizing enzyme family.</text>
</comment>
<name>A0A7W6WJW5_9PROT</name>
<dbReference type="SFLD" id="SFLDG00180">
    <property type="entry name" value="muconate_cycloisomerase"/>
    <property type="match status" value="1"/>
</dbReference>
<evidence type="ECO:0000259" key="8">
    <source>
        <dbReference type="SMART" id="SM00922"/>
    </source>
</evidence>
<dbReference type="PANTHER" id="PTHR48080">
    <property type="entry name" value="D-GALACTONATE DEHYDRATASE-RELATED"/>
    <property type="match status" value="1"/>
</dbReference>
<evidence type="ECO:0000256" key="3">
    <source>
        <dbReference type="ARBA" id="ARBA00022842"/>
    </source>
</evidence>
<keyword evidence="2 6" id="KW-0479">Metal-binding</keyword>
<evidence type="ECO:0000256" key="2">
    <source>
        <dbReference type="ARBA" id="ARBA00022723"/>
    </source>
</evidence>
<dbReference type="InterPro" id="IPR029017">
    <property type="entry name" value="Enolase-like_N"/>
</dbReference>
<evidence type="ECO:0000256" key="1">
    <source>
        <dbReference type="ARBA" id="ARBA00008031"/>
    </source>
</evidence>
<accession>A0A7W6WJW5</accession>
<dbReference type="Gene3D" id="3.30.390.10">
    <property type="entry name" value="Enolase-like, N-terminal domain"/>
    <property type="match status" value="1"/>
</dbReference>
<dbReference type="AlphaFoldDB" id="A0A7W6WJW5"/>
<dbReference type="CDD" id="cd03319">
    <property type="entry name" value="L-Ala-DL-Glu_epimerase"/>
    <property type="match status" value="1"/>
</dbReference>
<dbReference type="NCBIfam" id="NF042940">
    <property type="entry name" value="racemase_DgcA"/>
    <property type="match status" value="1"/>
</dbReference>
<dbReference type="InterPro" id="IPR034603">
    <property type="entry name" value="Dipeptide_epimerase"/>
</dbReference>
<dbReference type="SFLD" id="SFLDS00001">
    <property type="entry name" value="Enolase"/>
    <property type="match status" value="1"/>
</dbReference>
<dbReference type="GO" id="GO:0016855">
    <property type="term" value="F:racemase and epimerase activity, acting on amino acids and derivatives"/>
    <property type="evidence" value="ECO:0007669"/>
    <property type="project" value="UniProtKB-UniRule"/>
</dbReference>
<dbReference type="EMBL" id="JACIGI010000004">
    <property type="protein sequence ID" value="MBB4285074.1"/>
    <property type="molecule type" value="Genomic_DNA"/>
</dbReference>
<dbReference type="Proteomes" id="UP000555728">
    <property type="component" value="Unassembled WGS sequence"/>
</dbReference>
<reference evidence="9 10" key="1">
    <citation type="submission" date="2020-08" db="EMBL/GenBank/DDBJ databases">
        <title>Genome sequencing of Purple Non-Sulfur Bacteria from various extreme environments.</title>
        <authorList>
            <person name="Mayer M."/>
        </authorList>
    </citation>
    <scope>NUCLEOTIDE SEQUENCE [LARGE SCALE GENOMIC DNA]</scope>
    <source>
        <strain evidence="9 10">JA135</strain>
    </source>
</reference>